<evidence type="ECO:0000313" key="1">
    <source>
        <dbReference type="EMBL" id="RRT60673.1"/>
    </source>
</evidence>
<accession>A0A426Z9S0</accession>
<sequence length="66" mass="7696">MVINFVQSHTESLVLIGFSCTISKFQNTGHSQCIAYVKWYKHGFLKERDDHTLCKVGRKVEFRSVF</sequence>
<proteinExistence type="predicted"/>
<dbReference type="AlphaFoldDB" id="A0A426Z9S0"/>
<reference evidence="1 2" key="1">
    <citation type="journal article" date="2014" name="Agronomy (Basel)">
        <title>A Draft Genome Sequence for Ensete ventricosum, the Drought-Tolerant Tree Against Hunger.</title>
        <authorList>
            <person name="Harrison J."/>
            <person name="Moore K.A."/>
            <person name="Paszkiewicz K."/>
            <person name="Jones T."/>
            <person name="Grant M."/>
            <person name="Ambacheew D."/>
            <person name="Muzemil S."/>
            <person name="Studholme D.J."/>
        </authorList>
    </citation>
    <scope>NUCLEOTIDE SEQUENCE [LARGE SCALE GENOMIC DNA]</scope>
</reference>
<gene>
    <name evidence="1" type="ORF">B296_00032652</name>
</gene>
<comment type="caution">
    <text evidence="1">The sequence shown here is derived from an EMBL/GenBank/DDBJ whole genome shotgun (WGS) entry which is preliminary data.</text>
</comment>
<dbReference type="EMBL" id="AMZH03007694">
    <property type="protein sequence ID" value="RRT60673.1"/>
    <property type="molecule type" value="Genomic_DNA"/>
</dbReference>
<protein>
    <submittedName>
        <fullName evidence="1">Uncharacterized protein</fullName>
    </submittedName>
</protein>
<name>A0A426Z9S0_ENSVE</name>
<dbReference type="Proteomes" id="UP000287651">
    <property type="component" value="Unassembled WGS sequence"/>
</dbReference>
<evidence type="ECO:0000313" key="2">
    <source>
        <dbReference type="Proteomes" id="UP000287651"/>
    </source>
</evidence>
<organism evidence="1 2">
    <name type="scientific">Ensete ventricosum</name>
    <name type="common">Abyssinian banana</name>
    <name type="synonym">Musa ensete</name>
    <dbReference type="NCBI Taxonomy" id="4639"/>
    <lineage>
        <taxon>Eukaryota</taxon>
        <taxon>Viridiplantae</taxon>
        <taxon>Streptophyta</taxon>
        <taxon>Embryophyta</taxon>
        <taxon>Tracheophyta</taxon>
        <taxon>Spermatophyta</taxon>
        <taxon>Magnoliopsida</taxon>
        <taxon>Liliopsida</taxon>
        <taxon>Zingiberales</taxon>
        <taxon>Musaceae</taxon>
        <taxon>Ensete</taxon>
    </lineage>
</organism>